<sequence length="576" mass="66481">MIRKAFDNCHKSDYASSKELEQKNNYLDVLPFDDNRVTLQELPSCSHSTYINASYVDSFYKQRAYIVTQAVKSKATCIDFWRMVWESQSNCIVMLTKVFDFMKVMCLQYWPLTKTPFGDIVVELLETKNYANFVIRTMRIAKIYDNELTSPWRLIKQFHFTEWEANGLPYISALLDFRRRIRLHMASSEKNEVPTNNNNGSLEDGPTTTTCPIIVHCSNGGERSGAFLAIDANLELAKEENIVDVFGYGKIMINARSHLINSLDLYMFIYDVLLEAVQCNIEPFPMHELKSFSTLYLTKKSRQVMEMKHSEQYKLLCHLTPQLTIGDCAGGHRLENRGKNRDVMVVPPDYARPYLSTLHGESKDYTYINAVNVDGFTRKNEWIVTEWPKHNTVDSLWALIFDHSCHTLVNLTTAPKNKKTYPPFIHNKNRHTYGPFNVEVISYQSYPYMTSHIVKVWKKTFSLSDAQVTSKANQCDFDFKVCNVISAKMWPVHNKVPQSTSGFIDVIKMVRSWRKRAPDKPELKPTVVLSHTGVTRCGIFVAANIVIDQMDMDQECDLFHACKLIKLNRPQLIDNK</sequence>
<feature type="domain" description="Tyrosine specific protein phosphatases" evidence="2">
    <location>
        <begin position="175"/>
        <end position="267"/>
    </location>
</feature>
<dbReference type="PRINTS" id="PR00700">
    <property type="entry name" value="PRTYPHPHTASE"/>
</dbReference>
<dbReference type="OMA" id="ATKVETH"/>
<protein>
    <submittedName>
        <fullName evidence="4">Uncharacterized protein</fullName>
    </submittedName>
</protein>
<dbReference type="PANTHER" id="PTHR19134">
    <property type="entry name" value="RECEPTOR-TYPE TYROSINE-PROTEIN PHOSPHATASE"/>
    <property type="match status" value="1"/>
</dbReference>
<dbReference type="GO" id="GO:0004725">
    <property type="term" value="F:protein tyrosine phosphatase activity"/>
    <property type="evidence" value="ECO:0007669"/>
    <property type="project" value="InterPro"/>
</dbReference>
<dbReference type="PROSITE" id="PS00383">
    <property type="entry name" value="TYR_PHOSPHATASE_1"/>
    <property type="match status" value="1"/>
</dbReference>
<organism evidence="3 4">
    <name type="scientific">Romanomermis culicivorax</name>
    <name type="common">Nematode worm</name>
    <dbReference type="NCBI Taxonomy" id="13658"/>
    <lineage>
        <taxon>Eukaryota</taxon>
        <taxon>Metazoa</taxon>
        <taxon>Ecdysozoa</taxon>
        <taxon>Nematoda</taxon>
        <taxon>Enoplea</taxon>
        <taxon>Dorylaimia</taxon>
        <taxon>Mermithida</taxon>
        <taxon>Mermithoidea</taxon>
        <taxon>Mermithidae</taxon>
        <taxon>Romanomermis</taxon>
    </lineage>
</organism>
<dbReference type="WBParaSite" id="nRc.2.0.1.t28335-RA">
    <property type="protein sequence ID" value="nRc.2.0.1.t28335-RA"/>
    <property type="gene ID" value="nRc.2.0.1.g28335"/>
</dbReference>
<dbReference type="InterPro" id="IPR016130">
    <property type="entry name" value="Tyr_Pase_AS"/>
</dbReference>
<evidence type="ECO:0000313" key="4">
    <source>
        <dbReference type="WBParaSite" id="nRc.2.0.1.t28335-RA"/>
    </source>
</evidence>
<feature type="domain" description="Tyrosine-protein phosphatase" evidence="1">
    <location>
        <begin position="23"/>
        <end position="276"/>
    </location>
</feature>
<accession>A0A915JQ48</accession>
<evidence type="ECO:0000259" key="2">
    <source>
        <dbReference type="PROSITE" id="PS50056"/>
    </source>
</evidence>
<dbReference type="SMART" id="SM00404">
    <property type="entry name" value="PTPc_motif"/>
    <property type="match status" value="2"/>
</dbReference>
<proteinExistence type="predicted"/>
<dbReference type="PROSITE" id="PS50055">
    <property type="entry name" value="TYR_PHOSPHATASE_PTP"/>
    <property type="match status" value="2"/>
</dbReference>
<dbReference type="CDD" id="cd00047">
    <property type="entry name" value="PTPc"/>
    <property type="match status" value="1"/>
</dbReference>
<dbReference type="InterPro" id="IPR029021">
    <property type="entry name" value="Prot-tyrosine_phosphatase-like"/>
</dbReference>
<dbReference type="Pfam" id="PF00102">
    <property type="entry name" value="Y_phosphatase"/>
    <property type="match status" value="2"/>
</dbReference>
<evidence type="ECO:0000259" key="1">
    <source>
        <dbReference type="PROSITE" id="PS50055"/>
    </source>
</evidence>
<dbReference type="InterPro" id="IPR003595">
    <property type="entry name" value="Tyr_Pase_cat"/>
</dbReference>
<dbReference type="InterPro" id="IPR000242">
    <property type="entry name" value="PTP_cat"/>
</dbReference>
<evidence type="ECO:0000313" key="3">
    <source>
        <dbReference type="Proteomes" id="UP000887565"/>
    </source>
</evidence>
<feature type="domain" description="Tyrosine-protein phosphatase" evidence="1">
    <location>
        <begin position="309"/>
        <end position="576"/>
    </location>
</feature>
<dbReference type="PROSITE" id="PS50056">
    <property type="entry name" value="TYR_PHOSPHATASE_2"/>
    <property type="match status" value="2"/>
</dbReference>
<feature type="domain" description="Tyrosine specific protein phosphatases" evidence="2">
    <location>
        <begin position="501"/>
        <end position="576"/>
    </location>
</feature>
<dbReference type="InterPro" id="IPR000387">
    <property type="entry name" value="Tyr_Pase_dom"/>
</dbReference>
<dbReference type="InterPro" id="IPR050348">
    <property type="entry name" value="Protein-Tyr_Phosphatase"/>
</dbReference>
<reference evidence="4" key="1">
    <citation type="submission" date="2022-11" db="UniProtKB">
        <authorList>
            <consortium name="WormBaseParasite"/>
        </authorList>
    </citation>
    <scope>IDENTIFICATION</scope>
</reference>
<keyword evidence="3" id="KW-1185">Reference proteome</keyword>
<dbReference type="PANTHER" id="PTHR19134:SF561">
    <property type="entry name" value="PROTEIN TYROSINE PHOSPHATASE 36E, ISOFORM A"/>
    <property type="match status" value="1"/>
</dbReference>
<dbReference type="Gene3D" id="3.90.190.10">
    <property type="entry name" value="Protein tyrosine phosphatase superfamily"/>
    <property type="match status" value="2"/>
</dbReference>
<name>A0A915JQ48_ROMCU</name>
<dbReference type="SMART" id="SM00194">
    <property type="entry name" value="PTPc"/>
    <property type="match status" value="2"/>
</dbReference>
<dbReference type="AlphaFoldDB" id="A0A915JQ48"/>
<dbReference type="SUPFAM" id="SSF52799">
    <property type="entry name" value="(Phosphotyrosine protein) phosphatases II"/>
    <property type="match status" value="2"/>
</dbReference>
<dbReference type="Proteomes" id="UP000887565">
    <property type="component" value="Unplaced"/>
</dbReference>